<name>A0ABY6ZGI3_9BACL</name>
<protein>
    <submittedName>
        <fullName evidence="2">Amidase</fullName>
    </submittedName>
</protein>
<accession>A0ABY6ZGI3</accession>
<dbReference type="Pfam" id="PF01425">
    <property type="entry name" value="Amidase"/>
    <property type="match status" value="1"/>
</dbReference>
<dbReference type="InterPro" id="IPR020556">
    <property type="entry name" value="Amidase_CS"/>
</dbReference>
<feature type="domain" description="Amidase" evidence="1">
    <location>
        <begin position="26"/>
        <end position="449"/>
    </location>
</feature>
<dbReference type="PROSITE" id="PS00571">
    <property type="entry name" value="AMIDASES"/>
    <property type="match status" value="1"/>
</dbReference>
<proteinExistence type="predicted"/>
<dbReference type="InterPro" id="IPR023631">
    <property type="entry name" value="Amidase_dom"/>
</dbReference>
<dbReference type="Gene3D" id="3.90.1300.10">
    <property type="entry name" value="Amidase signature (AS) domain"/>
    <property type="match status" value="1"/>
</dbReference>
<dbReference type="SUPFAM" id="SSF75304">
    <property type="entry name" value="Amidase signature (AS) enzymes"/>
    <property type="match status" value="1"/>
</dbReference>
<reference evidence="2" key="1">
    <citation type="submission" date="2022-08" db="EMBL/GenBank/DDBJ databases">
        <title>Alicyclobacillus fastidiosus DSM 17978, complete genome.</title>
        <authorList>
            <person name="Wang Q."/>
            <person name="Cai R."/>
            <person name="Wang Z."/>
        </authorList>
    </citation>
    <scope>NUCLEOTIDE SEQUENCE</scope>
    <source>
        <strain evidence="2">DSM 17978</strain>
    </source>
</reference>
<dbReference type="PANTHER" id="PTHR11895:SF176">
    <property type="entry name" value="AMIDASE AMID-RELATED"/>
    <property type="match status" value="1"/>
</dbReference>
<dbReference type="PANTHER" id="PTHR11895">
    <property type="entry name" value="TRANSAMIDASE"/>
    <property type="match status" value="1"/>
</dbReference>
<keyword evidence="3" id="KW-1185">Reference proteome</keyword>
<evidence type="ECO:0000313" key="3">
    <source>
        <dbReference type="Proteomes" id="UP001164761"/>
    </source>
</evidence>
<sequence length="475" mass="51531">MSEQLSSKSIEQLAPLLRDKAISPVDVTQAVIHQTEQLDGKLNAYIRFEPEAALAAAKAAELDIVKGNYRGPLHGIPMAIKDIFYFQGEVATIGSNIHRDFVPEYDATVIAKLREAGVVYTGTLNLHEYAFGGTTNNPHFGACHNPWDLARIPGGSSGGSAAAVAADLTIASLGTDTAGSVRIPATFCGIVGLKPTHGLVSKYGVFPLAWSLDHVGPMTKTVWDAAVLMEYMTGYDENDPTSRPSQPVAYTQALRQDVEGLVIGVEEDYFFAKVDSLVAQTVRRAIHELQTMGATVQPVCIPTLAQAVFAETVTVFAEASAIHHHHLQTRRDEFGDDVRISLEQGELLSAVDYLLAQQVRTRLKAEFTQVFNDVDVLIAPSMPMTAPRIGEHTLAINGRQEAVFDLLIRQTQPANLTGYPSLTVPCGFVDGLPVGMQIMGPAFREDLLLRVGYAYEKATPYASQRPNLDLQQVSS</sequence>
<dbReference type="Proteomes" id="UP001164761">
    <property type="component" value="Chromosome"/>
</dbReference>
<evidence type="ECO:0000259" key="1">
    <source>
        <dbReference type="Pfam" id="PF01425"/>
    </source>
</evidence>
<dbReference type="EMBL" id="CP104067">
    <property type="protein sequence ID" value="WAH41201.1"/>
    <property type="molecule type" value="Genomic_DNA"/>
</dbReference>
<dbReference type="InterPro" id="IPR036928">
    <property type="entry name" value="AS_sf"/>
</dbReference>
<organism evidence="2 3">
    <name type="scientific">Alicyclobacillus fastidiosus</name>
    <dbReference type="NCBI Taxonomy" id="392011"/>
    <lineage>
        <taxon>Bacteria</taxon>
        <taxon>Bacillati</taxon>
        <taxon>Bacillota</taxon>
        <taxon>Bacilli</taxon>
        <taxon>Bacillales</taxon>
        <taxon>Alicyclobacillaceae</taxon>
        <taxon>Alicyclobacillus</taxon>
    </lineage>
</organism>
<evidence type="ECO:0000313" key="2">
    <source>
        <dbReference type="EMBL" id="WAH41201.1"/>
    </source>
</evidence>
<gene>
    <name evidence="2" type="ORF">NZD89_23520</name>
</gene>
<dbReference type="RefSeq" id="WP_268005112.1">
    <property type="nucleotide sequence ID" value="NZ_BSUT01000001.1"/>
</dbReference>
<dbReference type="InterPro" id="IPR000120">
    <property type="entry name" value="Amidase"/>
</dbReference>